<sequence>MCPKLEILNLNFRQTRGFDRFEPFGTFSGFEDFGDNGIFGLANGRCQLSKVFLRRRKNVGNYGVISLVEYMRNLTHLDLGRCNLINDESLVAIGKVSSIRVLNLEGCSLISDCGLASLANGSSSRTLKELVLAECYRITDSGVSLLQHIHCLEGLNLAQCGPKVTDFGVMALASIQTLKRLNLSWLIKVSDITLVALAENCRDLLALDLTGCELITGAGIRAFAYHECLEALVLASCYNIDGDDLDLLLRCKSLRSIVLDRELRMWMPAELQEKFDRLCELHWI</sequence>
<dbReference type="InterPro" id="IPR032675">
    <property type="entry name" value="LRR_dom_sf"/>
</dbReference>
<protein>
    <submittedName>
        <fullName evidence="2">F-box/LRR-repeat protein 7-like</fullName>
    </submittedName>
</protein>
<dbReference type="InterPro" id="IPR001611">
    <property type="entry name" value="Leu-rich_rpt"/>
</dbReference>
<dbReference type="AlphaFoldDB" id="A0A7J7DAB5"/>
<dbReference type="InterPro" id="IPR006553">
    <property type="entry name" value="Leu-rich_rpt_Cys-con_subtyp"/>
</dbReference>
<comment type="caution">
    <text evidence="2">The sequence shown here is derived from an EMBL/GenBank/DDBJ whole genome shotgun (WGS) entry which is preliminary data.</text>
</comment>
<dbReference type="PANTHER" id="PTHR13318:SF223">
    <property type="entry name" value="RNI-LIKE SUPERFAMILY PROTEIN"/>
    <property type="match status" value="1"/>
</dbReference>
<dbReference type="Proteomes" id="UP000593562">
    <property type="component" value="Unassembled WGS sequence"/>
</dbReference>
<dbReference type="Pfam" id="PF13516">
    <property type="entry name" value="LRR_6"/>
    <property type="match status" value="1"/>
</dbReference>
<evidence type="ECO:0000313" key="3">
    <source>
        <dbReference type="Proteomes" id="UP000593562"/>
    </source>
</evidence>
<dbReference type="SMART" id="SM00367">
    <property type="entry name" value="LRR_CC"/>
    <property type="match status" value="7"/>
</dbReference>
<keyword evidence="3" id="KW-1185">Reference proteome</keyword>
<name>A0A7J7DAB5_TRIWF</name>
<dbReference type="GO" id="GO:0031146">
    <property type="term" value="P:SCF-dependent proteasomal ubiquitin-dependent protein catabolic process"/>
    <property type="evidence" value="ECO:0007669"/>
    <property type="project" value="TreeGrafter"/>
</dbReference>
<dbReference type="InParanoid" id="A0A7J7DAB5"/>
<evidence type="ECO:0000259" key="1">
    <source>
        <dbReference type="Pfam" id="PF25372"/>
    </source>
</evidence>
<feature type="domain" description="F-box/LRR-repeat protein 15-like leucin rich repeat" evidence="1">
    <location>
        <begin position="72"/>
        <end position="146"/>
    </location>
</feature>
<reference evidence="2 3" key="1">
    <citation type="journal article" date="2020" name="Nat. Commun.">
        <title>Genome of Tripterygium wilfordii and identification of cytochrome P450 involved in triptolide biosynthesis.</title>
        <authorList>
            <person name="Tu L."/>
            <person name="Su P."/>
            <person name="Zhang Z."/>
            <person name="Gao L."/>
            <person name="Wang J."/>
            <person name="Hu T."/>
            <person name="Zhou J."/>
            <person name="Zhang Y."/>
            <person name="Zhao Y."/>
            <person name="Liu Y."/>
            <person name="Song Y."/>
            <person name="Tong Y."/>
            <person name="Lu Y."/>
            <person name="Yang J."/>
            <person name="Xu C."/>
            <person name="Jia M."/>
            <person name="Peters R.J."/>
            <person name="Huang L."/>
            <person name="Gao W."/>
        </authorList>
    </citation>
    <scope>NUCLEOTIDE SEQUENCE [LARGE SCALE GENOMIC DNA]</scope>
    <source>
        <strain evidence="3">cv. XIE 37</strain>
        <tissue evidence="2">Leaf</tissue>
    </source>
</reference>
<dbReference type="GO" id="GO:0019005">
    <property type="term" value="C:SCF ubiquitin ligase complex"/>
    <property type="evidence" value="ECO:0007669"/>
    <property type="project" value="TreeGrafter"/>
</dbReference>
<dbReference type="Pfam" id="PF25372">
    <property type="entry name" value="DUF7885"/>
    <property type="match status" value="1"/>
</dbReference>
<dbReference type="SUPFAM" id="SSF52047">
    <property type="entry name" value="RNI-like"/>
    <property type="match status" value="1"/>
</dbReference>
<organism evidence="2 3">
    <name type="scientific">Tripterygium wilfordii</name>
    <name type="common">Thunder God vine</name>
    <dbReference type="NCBI Taxonomy" id="458696"/>
    <lineage>
        <taxon>Eukaryota</taxon>
        <taxon>Viridiplantae</taxon>
        <taxon>Streptophyta</taxon>
        <taxon>Embryophyta</taxon>
        <taxon>Tracheophyta</taxon>
        <taxon>Spermatophyta</taxon>
        <taxon>Magnoliopsida</taxon>
        <taxon>eudicotyledons</taxon>
        <taxon>Gunneridae</taxon>
        <taxon>Pentapetalae</taxon>
        <taxon>rosids</taxon>
        <taxon>fabids</taxon>
        <taxon>Celastrales</taxon>
        <taxon>Celastraceae</taxon>
        <taxon>Tripterygium</taxon>
    </lineage>
</organism>
<dbReference type="Gene3D" id="3.80.10.10">
    <property type="entry name" value="Ribonuclease Inhibitor"/>
    <property type="match status" value="1"/>
</dbReference>
<proteinExistence type="predicted"/>
<gene>
    <name evidence="2" type="ORF">HS088_TW09G01307</name>
</gene>
<evidence type="ECO:0000313" key="2">
    <source>
        <dbReference type="EMBL" id="KAF5743241.1"/>
    </source>
</evidence>
<accession>A0A7J7DAB5</accession>
<dbReference type="EMBL" id="JAAARO010000009">
    <property type="protein sequence ID" value="KAF5743241.1"/>
    <property type="molecule type" value="Genomic_DNA"/>
</dbReference>
<dbReference type="InterPro" id="IPR057207">
    <property type="entry name" value="FBXL15_LRR"/>
</dbReference>
<dbReference type="PANTHER" id="PTHR13318">
    <property type="entry name" value="PARTNER OF PAIRED, ISOFORM B-RELATED"/>
    <property type="match status" value="1"/>
</dbReference>